<keyword evidence="1" id="KW-0812">Transmembrane</keyword>
<feature type="domain" description="DUF1468" evidence="2">
    <location>
        <begin position="8"/>
        <end position="147"/>
    </location>
</feature>
<gene>
    <name evidence="3" type="ORF">BP422_11275</name>
</gene>
<feature type="transmembrane region" description="Helical" evidence="1">
    <location>
        <begin position="78"/>
        <end position="94"/>
    </location>
</feature>
<protein>
    <submittedName>
        <fullName evidence="3">Transporter</fullName>
    </submittedName>
</protein>
<proteinExistence type="predicted"/>
<accession>A0A220MGL4</accession>
<dbReference type="EMBL" id="CP018145">
    <property type="protein sequence ID" value="ASJ54072.1"/>
    <property type="molecule type" value="Genomic_DNA"/>
</dbReference>
<feature type="transmembrane region" description="Helical" evidence="1">
    <location>
        <begin position="40"/>
        <end position="58"/>
    </location>
</feature>
<name>A0A220MGL4_9BACL</name>
<dbReference type="InterPro" id="IPR009936">
    <property type="entry name" value="DUF1468"/>
</dbReference>
<organism evidence="3 4">
    <name type="scientific">Brevibacillus formosus</name>
    <dbReference type="NCBI Taxonomy" id="54913"/>
    <lineage>
        <taxon>Bacteria</taxon>
        <taxon>Bacillati</taxon>
        <taxon>Bacillota</taxon>
        <taxon>Bacilli</taxon>
        <taxon>Bacillales</taxon>
        <taxon>Paenibacillaceae</taxon>
        <taxon>Brevibacillus</taxon>
    </lineage>
</organism>
<dbReference type="RefSeq" id="WP_088907861.1">
    <property type="nucleotide sequence ID" value="NZ_CP018145.1"/>
</dbReference>
<keyword evidence="1" id="KW-0472">Membrane</keyword>
<dbReference type="Pfam" id="PF07331">
    <property type="entry name" value="TctB"/>
    <property type="match status" value="1"/>
</dbReference>
<feature type="transmembrane region" description="Helical" evidence="1">
    <location>
        <begin position="124"/>
        <end position="142"/>
    </location>
</feature>
<dbReference type="KEGG" id="bfm:BP422_11275"/>
<evidence type="ECO:0000256" key="1">
    <source>
        <dbReference type="SAM" id="Phobius"/>
    </source>
</evidence>
<dbReference type="Proteomes" id="UP000197781">
    <property type="component" value="Chromosome"/>
</dbReference>
<dbReference type="AlphaFoldDB" id="A0A220MGL4"/>
<evidence type="ECO:0000313" key="4">
    <source>
        <dbReference type="Proteomes" id="UP000197781"/>
    </source>
</evidence>
<evidence type="ECO:0000313" key="3">
    <source>
        <dbReference type="EMBL" id="ASJ54072.1"/>
    </source>
</evidence>
<keyword evidence="1" id="KW-1133">Transmembrane helix</keyword>
<reference evidence="3 4" key="1">
    <citation type="submission" date="2016-11" db="EMBL/GenBank/DDBJ databases">
        <authorList>
            <person name="Jaros S."/>
            <person name="Januszkiewicz K."/>
            <person name="Wedrychowicz H."/>
        </authorList>
    </citation>
    <scope>NUCLEOTIDE SEQUENCE [LARGE SCALE GENOMIC DNA]</scope>
    <source>
        <strain evidence="3 4">NF2</strain>
    </source>
</reference>
<evidence type="ECO:0000259" key="2">
    <source>
        <dbReference type="Pfam" id="PF07331"/>
    </source>
</evidence>
<sequence length="155" mass="16918">MNLMFDRIGSLFFALVGALFIAESQNISSSAYGSQVGPNMFPFGLGVILILLSLRLLWETYKKGVAASSSESQSPLRYKRFLFILAATVLYVLLLEKLGYVISSFAFLVYAFTMMGSKSVLKSGIVALLFSVGVYVIYVHLLKGTLPGLPAWLGV</sequence>